<keyword evidence="1" id="KW-0813">Transport</keyword>
<dbReference type="InterPro" id="IPR001486">
    <property type="entry name" value="Hemoglobin_trunc"/>
</dbReference>
<dbReference type="GO" id="GO:0020037">
    <property type="term" value="F:heme binding"/>
    <property type="evidence" value="ECO:0007669"/>
    <property type="project" value="InterPro"/>
</dbReference>
<feature type="signal peptide" evidence="6">
    <location>
        <begin position="1"/>
        <end position="27"/>
    </location>
</feature>
<organism evidence="7 8">
    <name type="scientific">Inhella crocodyli</name>
    <dbReference type="NCBI Taxonomy" id="2499851"/>
    <lineage>
        <taxon>Bacteria</taxon>
        <taxon>Pseudomonadati</taxon>
        <taxon>Pseudomonadota</taxon>
        <taxon>Betaproteobacteria</taxon>
        <taxon>Burkholderiales</taxon>
        <taxon>Sphaerotilaceae</taxon>
        <taxon>Inhella</taxon>
    </lineage>
</organism>
<dbReference type="Pfam" id="PF01152">
    <property type="entry name" value="Bac_globin"/>
    <property type="match status" value="1"/>
</dbReference>
<evidence type="ECO:0000256" key="4">
    <source>
        <dbReference type="ARBA" id="ARBA00023004"/>
    </source>
</evidence>
<keyword evidence="3 5" id="KW-0479">Metal-binding</keyword>
<gene>
    <name evidence="7" type="ORF">EOD73_16610</name>
</gene>
<dbReference type="OrthoDB" id="9795814at2"/>
<dbReference type="CDD" id="cd00454">
    <property type="entry name" value="TrHb1_N"/>
    <property type="match status" value="1"/>
</dbReference>
<feature type="chain" id="PRO_5019122765" evidence="6">
    <location>
        <begin position="28"/>
        <end position="147"/>
    </location>
</feature>
<evidence type="ECO:0000256" key="2">
    <source>
        <dbReference type="ARBA" id="ARBA00022617"/>
    </source>
</evidence>
<dbReference type="InterPro" id="IPR012292">
    <property type="entry name" value="Globin/Proto"/>
</dbReference>
<evidence type="ECO:0000256" key="3">
    <source>
        <dbReference type="ARBA" id="ARBA00022723"/>
    </source>
</evidence>
<dbReference type="EMBL" id="SACM01000006">
    <property type="protein sequence ID" value="RVT82359.1"/>
    <property type="molecule type" value="Genomic_DNA"/>
</dbReference>
<evidence type="ECO:0000256" key="5">
    <source>
        <dbReference type="PIRSR" id="PIRSR601486-1"/>
    </source>
</evidence>
<dbReference type="GO" id="GO:0046872">
    <property type="term" value="F:metal ion binding"/>
    <property type="evidence" value="ECO:0007669"/>
    <property type="project" value="UniProtKB-KW"/>
</dbReference>
<evidence type="ECO:0000313" key="8">
    <source>
        <dbReference type="Proteomes" id="UP000288587"/>
    </source>
</evidence>
<dbReference type="GO" id="GO:0019825">
    <property type="term" value="F:oxygen binding"/>
    <property type="evidence" value="ECO:0007669"/>
    <property type="project" value="InterPro"/>
</dbReference>
<keyword evidence="8" id="KW-1185">Reference proteome</keyword>
<reference evidence="7 8" key="1">
    <citation type="submission" date="2019-01" db="EMBL/GenBank/DDBJ databases">
        <authorList>
            <person name="Chen W.-M."/>
        </authorList>
    </citation>
    <scope>NUCLEOTIDE SEQUENCE [LARGE SCALE GENOMIC DNA]</scope>
    <source>
        <strain evidence="7 8">CCP-18</strain>
    </source>
</reference>
<dbReference type="InterPro" id="IPR009050">
    <property type="entry name" value="Globin-like_sf"/>
</dbReference>
<sequence>MKLSATVKGLTLSMLLVAAWSPTLSFAGDDSLYRAWGGKAGIRAVMDDFVPRLKSDARIGSFFRDTNAQHLAGQLTDQLCQLAGGPCVYDGPDMKSAHEDMGVRRSDFHALVEILQASMAARGIPFAEQNRMLALLAPMHRDVVSSR</sequence>
<keyword evidence="6" id="KW-0732">Signal</keyword>
<dbReference type="RefSeq" id="WP_127684167.1">
    <property type="nucleotide sequence ID" value="NZ_SACM01000006.1"/>
</dbReference>
<feature type="binding site" description="distal binding residue" evidence="5">
    <location>
        <position position="98"/>
    </location>
    <ligand>
        <name>heme</name>
        <dbReference type="ChEBI" id="CHEBI:30413"/>
    </ligand>
    <ligandPart>
        <name>Fe</name>
        <dbReference type="ChEBI" id="CHEBI:18248"/>
    </ligandPart>
</feature>
<keyword evidence="4 5" id="KW-0408">Iron</keyword>
<evidence type="ECO:0000256" key="1">
    <source>
        <dbReference type="ARBA" id="ARBA00022448"/>
    </source>
</evidence>
<name>A0A437LAE3_9BURK</name>
<dbReference type="Gene3D" id="1.10.490.10">
    <property type="entry name" value="Globins"/>
    <property type="match status" value="1"/>
</dbReference>
<keyword evidence="2 5" id="KW-0349">Heme</keyword>
<comment type="caution">
    <text evidence="7">The sequence shown here is derived from an EMBL/GenBank/DDBJ whole genome shotgun (WGS) entry which is preliminary data.</text>
</comment>
<dbReference type="SUPFAM" id="SSF46458">
    <property type="entry name" value="Globin-like"/>
    <property type="match status" value="1"/>
</dbReference>
<protein>
    <submittedName>
        <fullName evidence="7">Group 1 truncated hemoglobin</fullName>
    </submittedName>
</protein>
<proteinExistence type="predicted"/>
<evidence type="ECO:0000313" key="7">
    <source>
        <dbReference type="EMBL" id="RVT82359.1"/>
    </source>
</evidence>
<dbReference type="AlphaFoldDB" id="A0A437LAE3"/>
<accession>A0A437LAE3</accession>
<evidence type="ECO:0000256" key="6">
    <source>
        <dbReference type="SAM" id="SignalP"/>
    </source>
</evidence>
<dbReference type="Proteomes" id="UP000288587">
    <property type="component" value="Unassembled WGS sequence"/>
</dbReference>